<comment type="caution">
    <text evidence="2">The sequence shown here is derived from an EMBL/GenBank/DDBJ whole genome shotgun (WGS) entry which is preliminary data.</text>
</comment>
<proteinExistence type="predicted"/>
<evidence type="ECO:0000313" key="2">
    <source>
        <dbReference type="EMBL" id="TWG09257.1"/>
    </source>
</evidence>
<feature type="compositionally biased region" description="Basic and acidic residues" evidence="1">
    <location>
        <begin position="82"/>
        <end position="98"/>
    </location>
</feature>
<evidence type="ECO:0000256" key="1">
    <source>
        <dbReference type="SAM" id="MobiDB-lite"/>
    </source>
</evidence>
<name>A0A561VCE4_9ACTN</name>
<feature type="compositionally biased region" description="Basic and acidic residues" evidence="1">
    <location>
        <begin position="30"/>
        <end position="42"/>
    </location>
</feature>
<dbReference type="AlphaFoldDB" id="A0A561VCE4"/>
<organism evidence="2 3">
    <name type="scientific">Micromonospora palomenae</name>
    <dbReference type="NCBI Taxonomy" id="1461247"/>
    <lineage>
        <taxon>Bacteria</taxon>
        <taxon>Bacillati</taxon>
        <taxon>Actinomycetota</taxon>
        <taxon>Actinomycetes</taxon>
        <taxon>Micromonosporales</taxon>
        <taxon>Micromonosporaceae</taxon>
        <taxon>Micromonospora</taxon>
    </lineage>
</organism>
<dbReference type="Proteomes" id="UP000319927">
    <property type="component" value="Unassembled WGS sequence"/>
</dbReference>
<protein>
    <submittedName>
        <fullName evidence="2">Uncharacterized protein</fullName>
    </submittedName>
</protein>
<feature type="region of interest" description="Disordered" evidence="1">
    <location>
        <begin position="1"/>
        <end position="112"/>
    </location>
</feature>
<gene>
    <name evidence="2" type="ORF">FHX75_183</name>
</gene>
<reference evidence="2 3" key="1">
    <citation type="submission" date="2019-06" db="EMBL/GenBank/DDBJ databases">
        <title>Sequencing the genomes of 1000 actinobacteria strains.</title>
        <authorList>
            <person name="Klenk H.-P."/>
        </authorList>
    </citation>
    <scope>NUCLEOTIDE SEQUENCE [LARGE SCALE GENOMIC DNA]</scope>
    <source>
        <strain evidence="2 3">DSM 102131</strain>
    </source>
</reference>
<evidence type="ECO:0000313" key="3">
    <source>
        <dbReference type="Proteomes" id="UP000319927"/>
    </source>
</evidence>
<accession>A0A561VCE4</accession>
<keyword evidence="3" id="KW-1185">Reference proteome</keyword>
<feature type="region of interest" description="Disordered" evidence="1">
    <location>
        <begin position="212"/>
        <end position="240"/>
    </location>
</feature>
<sequence>MVAPPGGLRTERANAQPRPTNAYGKTRHEHHAECGEQHHHLDGWPARVEAARDGGRWSSTATSSVGPARGCKQRRPLPAKVSADRSDTNRETTPDKAKTSTRSKNNSRKFPPGGCLPRCFPYLPLPGRAFLIRPSASGPPATGPTLDHRLIVQPDRSEHGESVRIAAGRSNMCVTKVSVVEIRGRWWNGAWGRTARRDDASARSMVDRMIETSAGTRRSLHGGGPAGVRSEAGGPEIPRRIEDLHAVGPLGGG</sequence>
<dbReference type="EMBL" id="VIXA01000008">
    <property type="protein sequence ID" value="TWG09257.1"/>
    <property type="molecule type" value="Genomic_DNA"/>
</dbReference>